<evidence type="ECO:0000313" key="1">
    <source>
        <dbReference type="EMBL" id="CAB4166021.1"/>
    </source>
</evidence>
<name>A0A6J5P9D7_9CAUD</name>
<gene>
    <name evidence="1" type="ORF">UFOVP844_6</name>
</gene>
<accession>A0A6J5P9D7</accession>
<dbReference type="EMBL" id="LR796795">
    <property type="protein sequence ID" value="CAB4166021.1"/>
    <property type="molecule type" value="Genomic_DNA"/>
</dbReference>
<reference evidence="1" key="1">
    <citation type="submission" date="2020-04" db="EMBL/GenBank/DDBJ databases">
        <authorList>
            <person name="Chiriac C."/>
            <person name="Salcher M."/>
            <person name="Ghai R."/>
            <person name="Kavagutti S V."/>
        </authorList>
    </citation>
    <scope>NUCLEOTIDE SEQUENCE</scope>
</reference>
<proteinExistence type="predicted"/>
<sequence length="59" mass="7079">MVQLDLFRRTSDLDILKSEIINLKETQDNTRRGMFARHNTLFSMIQNLEREIEELKNGR</sequence>
<organism evidence="1">
    <name type="scientific">uncultured Caudovirales phage</name>
    <dbReference type="NCBI Taxonomy" id="2100421"/>
    <lineage>
        <taxon>Viruses</taxon>
        <taxon>Duplodnaviria</taxon>
        <taxon>Heunggongvirae</taxon>
        <taxon>Uroviricota</taxon>
        <taxon>Caudoviricetes</taxon>
        <taxon>Peduoviridae</taxon>
        <taxon>Maltschvirus</taxon>
        <taxon>Maltschvirus maltsch</taxon>
    </lineage>
</organism>
<protein>
    <submittedName>
        <fullName evidence="1">Uncharacterized protein</fullName>
    </submittedName>
</protein>